<feature type="domain" description="NmrA-like" evidence="3">
    <location>
        <begin position="1"/>
        <end position="302"/>
    </location>
</feature>
<evidence type="ECO:0000259" key="3">
    <source>
        <dbReference type="Pfam" id="PF05368"/>
    </source>
</evidence>
<name>A0A4T0VN10_9PEZI</name>
<dbReference type="Gene3D" id="3.90.25.10">
    <property type="entry name" value="UDP-galactose 4-epimerase, domain 1"/>
    <property type="match status" value="1"/>
</dbReference>
<protein>
    <submittedName>
        <fullName evidence="4">NmrA-like family domain-containing protein 1</fullName>
    </submittedName>
</protein>
<evidence type="ECO:0000313" key="5">
    <source>
        <dbReference type="Proteomes" id="UP000305883"/>
    </source>
</evidence>
<dbReference type="Pfam" id="PF05368">
    <property type="entry name" value="NmrA"/>
    <property type="match status" value="1"/>
</dbReference>
<dbReference type="OrthoDB" id="300709at2759"/>
<dbReference type="CDD" id="cd05251">
    <property type="entry name" value="NmrA_like_SDR_a"/>
    <property type="match status" value="1"/>
</dbReference>
<evidence type="ECO:0000256" key="2">
    <source>
        <dbReference type="ARBA" id="ARBA00022857"/>
    </source>
</evidence>
<keyword evidence="2" id="KW-0521">NADP</keyword>
<dbReference type="InterPro" id="IPR051164">
    <property type="entry name" value="NmrA-like_oxidored"/>
</dbReference>
<dbReference type="EMBL" id="MWPZ01000007">
    <property type="protein sequence ID" value="TIC93466.1"/>
    <property type="molecule type" value="Genomic_DNA"/>
</dbReference>
<dbReference type="AlphaFoldDB" id="A0A4T0VN10"/>
<dbReference type="InterPro" id="IPR036291">
    <property type="entry name" value="NAD(P)-bd_dom_sf"/>
</dbReference>
<dbReference type="PANTHER" id="PTHR42748:SF31">
    <property type="entry name" value="NMRA-LIKE DOMAIN-CONTAINING PROTEIN-RELATED"/>
    <property type="match status" value="1"/>
</dbReference>
<dbReference type="InterPro" id="IPR008030">
    <property type="entry name" value="NmrA-like"/>
</dbReference>
<dbReference type="PANTHER" id="PTHR42748">
    <property type="entry name" value="NITROGEN METABOLITE REPRESSION PROTEIN NMRA FAMILY MEMBER"/>
    <property type="match status" value="1"/>
</dbReference>
<sequence>MSKLLTVFGATGNQGGSVIRAVLADPVLSKQFALRGVTRDASKPAAKELVAKGVEIKTADLSSADSVAAAIAGSHTVFLVTSPNFFNPSASSELAHGKIVADAAAAAKVQHLIYSSLLHVTKETEGRLSHVTHFDQKADVETYIREKAIPSTFVLPGYFMSNFTVSQMLRKGEDGAHTLAYPVSAEARFPLIDAEADTGKYVAAVLRDPSRHLGKQILAASGYYTPTRIISEFEEVTGKKATFIPLDSDTYKSFLPPSMAQELLENHLFIEKPGYYKGQPLEPTEKLLAEVGLKSTSWKEFLEKNKSAFA</sequence>
<accession>A0A4T0VN10</accession>
<reference evidence="4 5" key="1">
    <citation type="journal article" date="2019" name="Genome Biol. Evol.">
        <title>Genomic Plasticity Mediated by Transposable Elements in the Plant Pathogenic Fungus Colletotrichum higginsianum.</title>
        <authorList>
            <person name="Tsushima A."/>
            <person name="Gan P."/>
            <person name="Kumakura N."/>
            <person name="Narusaka M."/>
            <person name="Takano Y."/>
            <person name="Narusaka Y."/>
            <person name="Shirasu K."/>
        </authorList>
    </citation>
    <scope>NUCLEOTIDE SEQUENCE [LARGE SCALE GENOMIC DNA]</scope>
    <source>
        <strain evidence="4 5">MAFF305635-RFP</strain>
    </source>
</reference>
<organism evidence="4 5">
    <name type="scientific">Colletotrichum higginsianum</name>
    <dbReference type="NCBI Taxonomy" id="80884"/>
    <lineage>
        <taxon>Eukaryota</taxon>
        <taxon>Fungi</taxon>
        <taxon>Dikarya</taxon>
        <taxon>Ascomycota</taxon>
        <taxon>Pezizomycotina</taxon>
        <taxon>Sordariomycetes</taxon>
        <taxon>Hypocreomycetidae</taxon>
        <taxon>Glomerellales</taxon>
        <taxon>Glomerellaceae</taxon>
        <taxon>Colletotrichum</taxon>
        <taxon>Colletotrichum destructivum species complex</taxon>
    </lineage>
</organism>
<gene>
    <name evidence="4" type="ORF">CH35J_009652</name>
</gene>
<dbReference type="GO" id="GO:0005634">
    <property type="term" value="C:nucleus"/>
    <property type="evidence" value="ECO:0007669"/>
    <property type="project" value="TreeGrafter"/>
</dbReference>
<evidence type="ECO:0000313" key="4">
    <source>
        <dbReference type="EMBL" id="TIC93466.1"/>
    </source>
</evidence>
<proteinExistence type="inferred from homology"/>
<dbReference type="Proteomes" id="UP000305883">
    <property type="component" value="Unassembled WGS sequence"/>
</dbReference>
<dbReference type="SUPFAM" id="SSF51735">
    <property type="entry name" value="NAD(P)-binding Rossmann-fold domains"/>
    <property type="match status" value="1"/>
</dbReference>
<comment type="caution">
    <text evidence="4">The sequence shown here is derived from an EMBL/GenBank/DDBJ whole genome shotgun (WGS) entry which is preliminary data.</text>
</comment>
<comment type="similarity">
    <text evidence="1">Belongs to the NmrA-type oxidoreductase family.</text>
</comment>
<dbReference type="Gene3D" id="3.40.50.720">
    <property type="entry name" value="NAD(P)-binding Rossmann-like Domain"/>
    <property type="match status" value="1"/>
</dbReference>
<evidence type="ECO:0000256" key="1">
    <source>
        <dbReference type="ARBA" id="ARBA00006328"/>
    </source>
</evidence>